<dbReference type="CDD" id="cd02961">
    <property type="entry name" value="PDI_a_family"/>
    <property type="match status" value="1"/>
</dbReference>
<keyword evidence="2 5" id="KW-0732">Signal</keyword>
<accession>A0A2R5FZI9</accession>
<feature type="chain" id="PRO_5015328346" evidence="5">
    <location>
        <begin position="22"/>
        <end position="126"/>
    </location>
</feature>
<dbReference type="InterPro" id="IPR036249">
    <property type="entry name" value="Thioredoxin-like_sf"/>
</dbReference>
<comment type="caution">
    <text evidence="7">The sequence shown here is derived from an EMBL/GenBank/DDBJ whole genome shotgun (WGS) entry which is preliminary data.</text>
</comment>
<dbReference type="Pfam" id="PF00085">
    <property type="entry name" value="Thioredoxin"/>
    <property type="match status" value="1"/>
</dbReference>
<dbReference type="GO" id="GO:0003756">
    <property type="term" value="F:protein disulfide isomerase activity"/>
    <property type="evidence" value="ECO:0007669"/>
    <property type="project" value="InterPro"/>
</dbReference>
<keyword evidence="8" id="KW-1185">Reference proteome</keyword>
<dbReference type="Proteomes" id="UP000241890">
    <property type="component" value="Unassembled WGS sequence"/>
</dbReference>
<keyword evidence="3" id="KW-0677">Repeat</keyword>
<dbReference type="InterPro" id="IPR013766">
    <property type="entry name" value="Thioredoxin_domain"/>
</dbReference>
<dbReference type="EMBL" id="BEYU01000004">
    <property type="protein sequence ID" value="GBG24176.1"/>
    <property type="molecule type" value="Genomic_DNA"/>
</dbReference>
<dbReference type="GO" id="GO:0006457">
    <property type="term" value="P:protein folding"/>
    <property type="evidence" value="ECO:0007669"/>
    <property type="project" value="TreeGrafter"/>
</dbReference>
<dbReference type="PROSITE" id="PS00194">
    <property type="entry name" value="THIOREDOXIN_1"/>
    <property type="match status" value="1"/>
</dbReference>
<evidence type="ECO:0000256" key="4">
    <source>
        <dbReference type="RuleBase" id="RU004208"/>
    </source>
</evidence>
<evidence type="ECO:0000256" key="1">
    <source>
        <dbReference type="ARBA" id="ARBA00006347"/>
    </source>
</evidence>
<dbReference type="PANTHER" id="PTHR45672">
    <property type="entry name" value="PROTEIN DISULFIDE-ISOMERASE C17H9.14C-RELATED"/>
    <property type="match status" value="1"/>
</dbReference>
<dbReference type="InterPro" id="IPR051063">
    <property type="entry name" value="PDI"/>
</dbReference>
<comment type="similarity">
    <text evidence="1 4">Belongs to the protein disulfide isomerase family.</text>
</comment>
<evidence type="ECO:0000256" key="2">
    <source>
        <dbReference type="ARBA" id="ARBA00022729"/>
    </source>
</evidence>
<dbReference type="PRINTS" id="PR00421">
    <property type="entry name" value="THIOREDOXIN"/>
</dbReference>
<protein>
    <submittedName>
        <fullName evidence="7">Protein disulfide isomerase, putative</fullName>
    </submittedName>
</protein>
<feature type="signal peptide" evidence="5">
    <location>
        <begin position="1"/>
        <end position="21"/>
    </location>
</feature>
<dbReference type="NCBIfam" id="TIGR01126">
    <property type="entry name" value="pdi_dom"/>
    <property type="match status" value="1"/>
</dbReference>
<dbReference type="OrthoDB" id="72053at2759"/>
<dbReference type="InterPro" id="IPR005788">
    <property type="entry name" value="PDI_thioredoxin-like_dom"/>
</dbReference>
<keyword evidence="7" id="KW-0413">Isomerase</keyword>
<evidence type="ECO:0000259" key="6">
    <source>
        <dbReference type="PROSITE" id="PS51352"/>
    </source>
</evidence>
<evidence type="ECO:0000256" key="3">
    <source>
        <dbReference type="ARBA" id="ARBA00022737"/>
    </source>
</evidence>
<dbReference type="PROSITE" id="PS51352">
    <property type="entry name" value="THIOREDOXIN_2"/>
    <property type="match status" value="1"/>
</dbReference>
<name>A0A2R5FZI9_9STRA</name>
<evidence type="ECO:0000256" key="5">
    <source>
        <dbReference type="SAM" id="SignalP"/>
    </source>
</evidence>
<dbReference type="GO" id="GO:0005783">
    <property type="term" value="C:endoplasmic reticulum"/>
    <property type="evidence" value="ECO:0007669"/>
    <property type="project" value="TreeGrafter"/>
</dbReference>
<dbReference type="SUPFAM" id="SSF52833">
    <property type="entry name" value="Thioredoxin-like"/>
    <property type="match status" value="1"/>
</dbReference>
<reference evidence="7 8" key="1">
    <citation type="submission" date="2017-12" db="EMBL/GenBank/DDBJ databases">
        <title>Sequencing, de novo assembly and annotation of complete genome of a new Thraustochytrid species, strain FCC1311.</title>
        <authorList>
            <person name="Sedici K."/>
            <person name="Godart F."/>
            <person name="Aiese Cigliano R."/>
            <person name="Sanseverino W."/>
            <person name="Barakat M."/>
            <person name="Ortet P."/>
            <person name="Marechal E."/>
            <person name="Cagnac O."/>
            <person name="Amato A."/>
        </authorList>
    </citation>
    <scope>NUCLEOTIDE SEQUENCE [LARGE SCALE GENOMIC DNA]</scope>
</reference>
<feature type="domain" description="Thioredoxin" evidence="6">
    <location>
        <begin position="16"/>
        <end position="126"/>
    </location>
</feature>
<evidence type="ECO:0000313" key="7">
    <source>
        <dbReference type="EMBL" id="GBG24176.1"/>
    </source>
</evidence>
<organism evidence="7 8">
    <name type="scientific">Hondaea fermentalgiana</name>
    <dbReference type="NCBI Taxonomy" id="2315210"/>
    <lineage>
        <taxon>Eukaryota</taxon>
        <taxon>Sar</taxon>
        <taxon>Stramenopiles</taxon>
        <taxon>Bigyra</taxon>
        <taxon>Labyrinthulomycetes</taxon>
        <taxon>Thraustochytrida</taxon>
        <taxon>Thraustochytriidae</taxon>
        <taxon>Hondaea</taxon>
    </lineage>
</organism>
<proteinExistence type="inferred from homology"/>
<dbReference type="Gene3D" id="3.40.30.10">
    <property type="entry name" value="Glutaredoxin"/>
    <property type="match status" value="1"/>
</dbReference>
<dbReference type="AlphaFoldDB" id="A0A2R5FZI9"/>
<gene>
    <name evidence="7" type="ORF">FCC1311_003942</name>
</gene>
<sequence>MMMKFMSVVAVLMALLAVVTAQEEIKSQDQITGTGKHTFVKFYAPWCGHCKRLAPTWKELAEKYAGDDKVTVAKVDCTQQKELCSKHGVRGYPTLKFFKEGSGEGEKYQGRRALEDFETFIKGQLE</sequence>
<dbReference type="InParanoid" id="A0A2R5FZI9"/>
<dbReference type="InterPro" id="IPR017937">
    <property type="entry name" value="Thioredoxin_CS"/>
</dbReference>
<evidence type="ECO:0000313" key="8">
    <source>
        <dbReference type="Proteomes" id="UP000241890"/>
    </source>
</evidence>